<gene>
    <name evidence="1" type="ORF">GCM10009804_06650</name>
</gene>
<organism evidence="1 2">
    <name type="scientific">Kribbella hippodromi</name>
    <dbReference type="NCBI Taxonomy" id="434347"/>
    <lineage>
        <taxon>Bacteria</taxon>
        <taxon>Bacillati</taxon>
        <taxon>Actinomycetota</taxon>
        <taxon>Actinomycetes</taxon>
        <taxon>Propionibacteriales</taxon>
        <taxon>Kribbellaceae</taxon>
        <taxon>Kribbella</taxon>
    </lineage>
</organism>
<sequence>MAQQDADGRVLPGAGTAKLLRVGLHWHARLLAASRSAQRRDRGRPKHCVNGRIWAASSLHPGDNTVSNAYIPGGDIA</sequence>
<keyword evidence="2" id="KW-1185">Reference proteome</keyword>
<name>A0ABN2C4Q4_9ACTN</name>
<evidence type="ECO:0000313" key="2">
    <source>
        <dbReference type="Proteomes" id="UP001501705"/>
    </source>
</evidence>
<dbReference type="EMBL" id="BAAAPH010000002">
    <property type="protein sequence ID" value="GAA1552333.1"/>
    <property type="molecule type" value="Genomic_DNA"/>
</dbReference>
<proteinExistence type="predicted"/>
<protein>
    <submittedName>
        <fullName evidence="1">Uncharacterized protein</fullName>
    </submittedName>
</protein>
<reference evidence="1 2" key="1">
    <citation type="journal article" date="2019" name="Int. J. Syst. Evol. Microbiol.">
        <title>The Global Catalogue of Microorganisms (GCM) 10K type strain sequencing project: providing services to taxonomists for standard genome sequencing and annotation.</title>
        <authorList>
            <consortium name="The Broad Institute Genomics Platform"/>
            <consortium name="The Broad Institute Genome Sequencing Center for Infectious Disease"/>
            <person name="Wu L."/>
            <person name="Ma J."/>
        </authorList>
    </citation>
    <scope>NUCLEOTIDE SEQUENCE [LARGE SCALE GENOMIC DNA]</scope>
    <source>
        <strain evidence="1 2">JCM 15572</strain>
    </source>
</reference>
<dbReference type="Proteomes" id="UP001501705">
    <property type="component" value="Unassembled WGS sequence"/>
</dbReference>
<comment type="caution">
    <text evidence="1">The sequence shown here is derived from an EMBL/GenBank/DDBJ whole genome shotgun (WGS) entry which is preliminary data.</text>
</comment>
<evidence type="ECO:0000313" key="1">
    <source>
        <dbReference type="EMBL" id="GAA1552333.1"/>
    </source>
</evidence>
<accession>A0ABN2C4Q4</accession>